<keyword evidence="3" id="KW-1185">Reference proteome</keyword>
<dbReference type="AlphaFoldDB" id="A0A8J3X3Z7"/>
<evidence type="ECO:0000313" key="3">
    <source>
        <dbReference type="Proteomes" id="UP000599074"/>
    </source>
</evidence>
<dbReference type="EMBL" id="BOON01000065">
    <property type="protein sequence ID" value="GII26059.1"/>
    <property type="molecule type" value="Genomic_DNA"/>
</dbReference>
<organism evidence="2 3">
    <name type="scientific">Planosporangium mesophilum</name>
    <dbReference type="NCBI Taxonomy" id="689768"/>
    <lineage>
        <taxon>Bacteria</taxon>
        <taxon>Bacillati</taxon>
        <taxon>Actinomycetota</taxon>
        <taxon>Actinomycetes</taxon>
        <taxon>Micromonosporales</taxon>
        <taxon>Micromonosporaceae</taxon>
        <taxon>Planosporangium</taxon>
    </lineage>
</organism>
<gene>
    <name evidence="2" type="ORF">Pme01_56560</name>
</gene>
<evidence type="ECO:0000313" key="2">
    <source>
        <dbReference type="EMBL" id="GII26059.1"/>
    </source>
</evidence>
<accession>A0A8J3X3Z7</accession>
<sequence>MSGVAGSRRDAGEPTGSSVPEVDVPERPSAADPTTSSLNEMLSDPDPGPSSP</sequence>
<name>A0A8J3X3Z7_9ACTN</name>
<reference evidence="2" key="1">
    <citation type="submission" date="2021-01" db="EMBL/GenBank/DDBJ databases">
        <title>Whole genome shotgun sequence of Planosporangium mesophilum NBRC 109066.</title>
        <authorList>
            <person name="Komaki H."/>
            <person name="Tamura T."/>
        </authorList>
    </citation>
    <scope>NUCLEOTIDE SEQUENCE</scope>
    <source>
        <strain evidence="2">NBRC 109066</strain>
    </source>
</reference>
<comment type="caution">
    <text evidence="2">The sequence shown here is derived from an EMBL/GenBank/DDBJ whole genome shotgun (WGS) entry which is preliminary data.</text>
</comment>
<dbReference type="Proteomes" id="UP000599074">
    <property type="component" value="Unassembled WGS sequence"/>
</dbReference>
<protein>
    <submittedName>
        <fullName evidence="2">Uncharacterized protein</fullName>
    </submittedName>
</protein>
<feature type="region of interest" description="Disordered" evidence="1">
    <location>
        <begin position="1"/>
        <end position="52"/>
    </location>
</feature>
<evidence type="ECO:0000256" key="1">
    <source>
        <dbReference type="SAM" id="MobiDB-lite"/>
    </source>
</evidence>
<proteinExistence type="predicted"/>